<protein>
    <submittedName>
        <fullName evidence="1">DOPA 4,5-dioxygenase family protein</fullName>
    </submittedName>
</protein>
<proteinExistence type="predicted"/>
<reference evidence="1" key="1">
    <citation type="submission" date="2021-11" db="EMBL/GenBank/DDBJ databases">
        <title>Vibrio ZSDE26 sp. nov. and Vibrio ZSDZ34 sp. nov., isolated from coastal seawater in Qingdao.</title>
        <authorList>
            <person name="Zhang P."/>
        </authorList>
    </citation>
    <scope>NUCLEOTIDE SEQUENCE</scope>
    <source>
        <strain evidence="1">ZSDZ34</strain>
    </source>
</reference>
<dbReference type="RefSeq" id="WP_244356526.1">
    <property type="nucleotide sequence ID" value="NZ_JAJNNZ010000004.1"/>
</dbReference>
<evidence type="ECO:0000313" key="2">
    <source>
        <dbReference type="Proteomes" id="UP001139488"/>
    </source>
</evidence>
<dbReference type="AlphaFoldDB" id="A0A9X2AYI7"/>
<dbReference type="EMBL" id="JAJNNZ010000004">
    <property type="protein sequence ID" value="MCJ2376722.1"/>
    <property type="molecule type" value="Genomic_DNA"/>
</dbReference>
<dbReference type="InterPro" id="IPR014980">
    <property type="entry name" value="DOPA_dioxygen"/>
</dbReference>
<comment type="caution">
    <text evidence="1">The sequence shown here is derived from an EMBL/GenBank/DDBJ whole genome shotgun (WGS) entry which is preliminary data.</text>
</comment>
<accession>A0A9X2AYI7</accession>
<dbReference type="PANTHER" id="PTHR36423">
    <property type="entry name" value="AFR070WP"/>
    <property type="match status" value="1"/>
</dbReference>
<organism evidence="1 2">
    <name type="scientific">Vibrio gelatinilyticus</name>
    <dbReference type="NCBI Taxonomy" id="2893468"/>
    <lineage>
        <taxon>Bacteria</taxon>
        <taxon>Pseudomonadati</taxon>
        <taxon>Pseudomonadota</taxon>
        <taxon>Gammaproteobacteria</taxon>
        <taxon>Vibrionales</taxon>
        <taxon>Vibrionaceae</taxon>
        <taxon>Vibrio</taxon>
    </lineage>
</organism>
<sequence length="115" mass="12976">MVNGKRPVNQHDAYHAHVYFGPDTLDFATKLCQQAGKTFSLAVGRAHQKPVGPHTMWSCQILFTKDDFDSFIPWLDSHRGSLSVLIHADTGDDRADHTTYAYWLGDVVELDLRGF</sequence>
<name>A0A9X2AYI7_9VIBR</name>
<dbReference type="Gene3D" id="3.30.70.1240">
    <property type="entry name" value="DOPA-like domains"/>
    <property type="match status" value="1"/>
</dbReference>
<evidence type="ECO:0000313" key="1">
    <source>
        <dbReference type="EMBL" id="MCJ2376722.1"/>
    </source>
</evidence>
<dbReference type="PIRSF" id="PIRSF028139">
    <property type="entry name" value="DOPA-diox_rel_Mll2280"/>
    <property type="match status" value="1"/>
</dbReference>
<keyword evidence="2" id="KW-1185">Reference proteome</keyword>
<dbReference type="SUPFAM" id="SSF143410">
    <property type="entry name" value="DOPA-like"/>
    <property type="match status" value="1"/>
</dbReference>
<dbReference type="Pfam" id="PF08883">
    <property type="entry name" value="DOPA_dioxygen"/>
    <property type="match status" value="1"/>
</dbReference>
<dbReference type="PANTHER" id="PTHR36423:SF2">
    <property type="entry name" value="AFR070WP"/>
    <property type="match status" value="1"/>
</dbReference>
<dbReference type="Proteomes" id="UP001139488">
    <property type="component" value="Unassembled WGS sequence"/>
</dbReference>
<dbReference type="InterPro" id="IPR023389">
    <property type="entry name" value="DOPA-like_sf"/>
</dbReference>
<gene>
    <name evidence="1" type="ORF">LNL84_07710</name>
</gene>